<dbReference type="AlphaFoldDB" id="A0A4R3J847"/>
<feature type="domain" description="DUF6538" evidence="1">
    <location>
        <begin position="11"/>
        <end position="69"/>
    </location>
</feature>
<name>A0A4R3J847_9RHOB</name>
<dbReference type="Pfam" id="PF20172">
    <property type="entry name" value="DUF6538"/>
    <property type="match status" value="1"/>
</dbReference>
<organism evidence="2 3">
    <name type="scientific">Primorskyibacter sedentarius</name>
    <dbReference type="NCBI Taxonomy" id="745311"/>
    <lineage>
        <taxon>Bacteria</taxon>
        <taxon>Pseudomonadati</taxon>
        <taxon>Pseudomonadota</taxon>
        <taxon>Alphaproteobacteria</taxon>
        <taxon>Rhodobacterales</taxon>
        <taxon>Roseobacteraceae</taxon>
        <taxon>Primorskyibacter</taxon>
    </lineage>
</organism>
<comment type="caution">
    <text evidence="2">The sequence shown here is derived from an EMBL/GenBank/DDBJ whole genome shotgun (WGS) entry which is preliminary data.</text>
</comment>
<evidence type="ECO:0000313" key="3">
    <source>
        <dbReference type="Proteomes" id="UP000295696"/>
    </source>
</evidence>
<protein>
    <recommendedName>
        <fullName evidence="1">DUF6538 domain-containing protein</fullName>
    </recommendedName>
</protein>
<gene>
    <name evidence="2" type="ORF">EDD52_110184</name>
</gene>
<dbReference type="Proteomes" id="UP000295696">
    <property type="component" value="Unassembled WGS sequence"/>
</dbReference>
<sequence>MEQAENKTAPHSFVKNGVYYFIRRVPKDLQHHYTSQKISYSLRTRSAAVASSRAIRAAQKLDEYWYHLRVKDSDLPGKHMLRLAQNTNSAPGANVLAIPSTETLKLSEAVAVYLRLKGQGRPATFHRAAERSCGYVIDVCGDRDITAYTKADANAFRDDLIKVTARFGPPAAFA</sequence>
<accession>A0A4R3J847</accession>
<proteinExistence type="predicted"/>
<dbReference type="OrthoDB" id="7222937at2"/>
<keyword evidence="3" id="KW-1185">Reference proteome</keyword>
<dbReference type="RefSeq" id="WP_132246216.1">
    <property type="nucleotide sequence ID" value="NZ_SLZU01000010.1"/>
</dbReference>
<evidence type="ECO:0000313" key="2">
    <source>
        <dbReference type="EMBL" id="TCS62008.1"/>
    </source>
</evidence>
<dbReference type="EMBL" id="SLZU01000010">
    <property type="protein sequence ID" value="TCS62008.1"/>
    <property type="molecule type" value="Genomic_DNA"/>
</dbReference>
<dbReference type="InterPro" id="IPR046668">
    <property type="entry name" value="DUF6538"/>
</dbReference>
<evidence type="ECO:0000259" key="1">
    <source>
        <dbReference type="Pfam" id="PF20172"/>
    </source>
</evidence>
<reference evidence="2 3" key="1">
    <citation type="submission" date="2019-03" db="EMBL/GenBank/DDBJ databases">
        <title>Genomic Encyclopedia of Type Strains, Phase IV (KMG-IV): sequencing the most valuable type-strain genomes for metagenomic binning, comparative biology and taxonomic classification.</title>
        <authorList>
            <person name="Goeker M."/>
        </authorList>
    </citation>
    <scope>NUCLEOTIDE SEQUENCE [LARGE SCALE GENOMIC DNA]</scope>
    <source>
        <strain evidence="2 3">DSM 104836</strain>
    </source>
</reference>